<protein>
    <submittedName>
        <fullName evidence="1">Uncharacterized protein</fullName>
    </submittedName>
</protein>
<reference evidence="1" key="1">
    <citation type="journal article" date="2021" name="Proc. Natl. Acad. Sci. U.S.A.">
        <title>A Catalog of Tens of Thousands of Viruses from Human Metagenomes Reveals Hidden Associations with Chronic Diseases.</title>
        <authorList>
            <person name="Tisza M.J."/>
            <person name="Buck C.B."/>
        </authorList>
    </citation>
    <scope>NUCLEOTIDE SEQUENCE</scope>
    <source>
        <strain evidence="1">Ct43U4</strain>
    </source>
</reference>
<proteinExistence type="predicted"/>
<evidence type="ECO:0000313" key="1">
    <source>
        <dbReference type="EMBL" id="DAD87863.1"/>
    </source>
</evidence>
<name>A0A8S5N0G3_9CAUD</name>
<organism evidence="1">
    <name type="scientific">Siphoviridae sp. ct43U4</name>
    <dbReference type="NCBI Taxonomy" id="2826285"/>
    <lineage>
        <taxon>Viruses</taxon>
        <taxon>Duplodnaviria</taxon>
        <taxon>Heunggongvirae</taxon>
        <taxon>Uroviricota</taxon>
        <taxon>Caudoviricetes</taxon>
    </lineage>
</organism>
<dbReference type="EMBL" id="BK015029">
    <property type="protein sequence ID" value="DAD87863.1"/>
    <property type="molecule type" value="Genomic_DNA"/>
</dbReference>
<accession>A0A8S5N0G3</accession>
<sequence length="118" mass="13874">MRKSIKALLATGMILLPLTACKTTMEVKEEETSYPIAYALSKNHTYTLTDYDFLSVSTSTFHNVNDDVFKFTITENLYIVENISTKKYDRDIYMWYFSKDAPWYIISYYNKNTEVITK</sequence>